<dbReference type="SUPFAM" id="SSF53955">
    <property type="entry name" value="Lysozyme-like"/>
    <property type="match status" value="1"/>
</dbReference>
<name>A0A1E2RXG4_9HYPH</name>
<dbReference type="STRING" id="1177755.A7A08_02211"/>
<feature type="domain" description="Transglycosylase SLT" evidence="3">
    <location>
        <begin position="42"/>
        <end position="332"/>
    </location>
</feature>
<dbReference type="Pfam" id="PF13406">
    <property type="entry name" value="SLT_2"/>
    <property type="match status" value="1"/>
</dbReference>
<comment type="caution">
    <text evidence="4">The sequence shown here is derived from an EMBL/GenBank/DDBJ whole genome shotgun (WGS) entry which is preliminary data.</text>
</comment>
<dbReference type="PANTHER" id="PTHR30163">
    <property type="entry name" value="MEMBRANE-BOUND LYTIC MUREIN TRANSGLYCOSYLASE B"/>
    <property type="match status" value="1"/>
</dbReference>
<dbReference type="AlphaFoldDB" id="A0A1E2RXG4"/>
<dbReference type="InterPro" id="IPR011970">
    <property type="entry name" value="MltB_2"/>
</dbReference>
<evidence type="ECO:0000313" key="5">
    <source>
        <dbReference type="Proteomes" id="UP000095087"/>
    </source>
</evidence>
<reference evidence="4 5" key="1">
    <citation type="submission" date="2016-07" db="EMBL/GenBank/DDBJ databases">
        <title>Draft genome sequence of Methyloligella halotolerans C2T (VKM B-2706T=CCUG 61687T=DSM 25045T), a halotolerant polyhydroxybutyrate accumulating methylotroph.</title>
        <authorList>
            <person name="Vasilenko O.V."/>
            <person name="Doronina N.V."/>
            <person name="Poroshina M.N."/>
            <person name="Tarlachkov S.V."/>
            <person name="Trotsenko Y.A."/>
        </authorList>
    </citation>
    <scope>NUCLEOTIDE SEQUENCE [LARGE SCALE GENOMIC DNA]</scope>
    <source>
        <strain evidence="4 5">VKM B-2706</strain>
    </source>
</reference>
<keyword evidence="4" id="KW-0456">Lyase</keyword>
<dbReference type="SUPFAM" id="SSF47090">
    <property type="entry name" value="PGBD-like"/>
    <property type="match status" value="1"/>
</dbReference>
<dbReference type="EC" id="4.2.2.-" evidence="4"/>
<evidence type="ECO:0000256" key="1">
    <source>
        <dbReference type="SAM" id="SignalP"/>
    </source>
</evidence>
<accession>A0A1E2RXG4</accession>
<dbReference type="Proteomes" id="UP000095087">
    <property type="component" value="Unassembled WGS sequence"/>
</dbReference>
<dbReference type="Pfam" id="PF01471">
    <property type="entry name" value="PG_binding_1"/>
    <property type="match status" value="1"/>
</dbReference>
<sequence>MRATPKNPIKGTIAAMAAVALFTLASGEAVAASCQSPSPAQFPAWLQDFKQDASAEGISRQTIEAALAGVRYDQSIVNKDRAQHVFAQDFLQFSNRMVANYRLQHGANNLKKYAQTFDRIEQEFGVPGPVIVAFWGLETDFGANTGNGPTIQSLATLAFDCRRSAEFREQLMDALRIIDRGDLTPRQMRGPWAGELGQVQFLPSVYEEFGVDYDGDGRRDLINSTPDSLASAGNYIKSLGWRRGEPWLEEVRVPEKMPWELADVHIKKPRALWAKFGVTQRDGSALPNDNLPAALVLPMGRNGPAFLAYPNFDVYLEWNQSLTYSLTAAYFATRLAGAPPLSRGRAPVQSLSLDQTKELQSLLVQRGYDVGKIDGIIGENTRQAVTDVELKLGLPADGYPTPDLLARLRQGG</sequence>
<keyword evidence="1" id="KW-0732">Signal</keyword>
<proteinExistence type="predicted"/>
<dbReference type="EMBL" id="MASI01000005">
    <property type="protein sequence ID" value="ODA66914.1"/>
    <property type="molecule type" value="Genomic_DNA"/>
</dbReference>
<feature type="signal peptide" evidence="1">
    <location>
        <begin position="1"/>
        <end position="31"/>
    </location>
</feature>
<dbReference type="GO" id="GO:0009253">
    <property type="term" value="P:peptidoglycan catabolic process"/>
    <property type="evidence" value="ECO:0007669"/>
    <property type="project" value="TreeGrafter"/>
</dbReference>
<organism evidence="4 5">
    <name type="scientific">Methyloligella halotolerans</name>
    <dbReference type="NCBI Taxonomy" id="1177755"/>
    <lineage>
        <taxon>Bacteria</taxon>
        <taxon>Pseudomonadati</taxon>
        <taxon>Pseudomonadota</taxon>
        <taxon>Alphaproteobacteria</taxon>
        <taxon>Hyphomicrobiales</taxon>
        <taxon>Hyphomicrobiaceae</taxon>
        <taxon>Methyloligella</taxon>
    </lineage>
</organism>
<dbReference type="Gene3D" id="1.10.101.10">
    <property type="entry name" value="PGBD-like superfamily/PGBD"/>
    <property type="match status" value="1"/>
</dbReference>
<dbReference type="InterPro" id="IPR002477">
    <property type="entry name" value="Peptidoglycan-bd-like"/>
</dbReference>
<dbReference type="PATRIC" id="fig|1177755.3.peg.2224"/>
<evidence type="ECO:0000313" key="4">
    <source>
        <dbReference type="EMBL" id="ODA66914.1"/>
    </source>
</evidence>
<dbReference type="InterPro" id="IPR036365">
    <property type="entry name" value="PGBD-like_sf"/>
</dbReference>
<dbReference type="OrthoDB" id="9808544at2"/>
<dbReference type="PANTHER" id="PTHR30163:SF8">
    <property type="entry name" value="LYTIC MUREIN TRANSGLYCOSYLASE"/>
    <property type="match status" value="1"/>
</dbReference>
<dbReference type="InterPro" id="IPR036366">
    <property type="entry name" value="PGBDSf"/>
</dbReference>
<gene>
    <name evidence="4" type="ORF">A7A08_02211</name>
</gene>
<dbReference type="InterPro" id="IPR031304">
    <property type="entry name" value="SLT_2"/>
</dbReference>
<dbReference type="NCBIfam" id="TIGR02283">
    <property type="entry name" value="MltB_2"/>
    <property type="match status" value="1"/>
</dbReference>
<feature type="chain" id="PRO_5009116539" evidence="1">
    <location>
        <begin position="32"/>
        <end position="412"/>
    </location>
</feature>
<evidence type="ECO:0000259" key="2">
    <source>
        <dbReference type="Pfam" id="PF01471"/>
    </source>
</evidence>
<keyword evidence="5" id="KW-1185">Reference proteome</keyword>
<dbReference type="GO" id="GO:0008933">
    <property type="term" value="F:peptidoglycan lytic transglycosylase activity"/>
    <property type="evidence" value="ECO:0007669"/>
    <property type="project" value="TreeGrafter"/>
</dbReference>
<dbReference type="InterPro" id="IPR023346">
    <property type="entry name" value="Lysozyme-like_dom_sf"/>
</dbReference>
<dbReference type="Gene3D" id="1.10.8.350">
    <property type="entry name" value="Bacterial muramidase"/>
    <property type="match status" value="1"/>
</dbReference>
<dbReference type="Gene3D" id="1.10.530.10">
    <property type="match status" value="1"/>
</dbReference>
<feature type="domain" description="Peptidoglycan binding-like" evidence="2">
    <location>
        <begin position="354"/>
        <end position="408"/>
    </location>
</feature>
<dbReference type="InterPro" id="IPR043426">
    <property type="entry name" value="MltB-like"/>
</dbReference>
<protein>
    <submittedName>
        <fullName evidence="4">Membrane-bound lytic murein transglycosylase B</fullName>
        <ecNumber evidence="4">4.2.2.-</ecNumber>
    </submittedName>
</protein>
<dbReference type="RefSeq" id="WP_069095437.1">
    <property type="nucleotide sequence ID" value="NZ_MASI01000005.1"/>
</dbReference>
<evidence type="ECO:0000259" key="3">
    <source>
        <dbReference type="Pfam" id="PF13406"/>
    </source>
</evidence>